<keyword evidence="7 14" id="KW-1133">Transmembrane helix</keyword>
<reference evidence="15 16" key="1">
    <citation type="submission" date="2014-06" db="EMBL/GenBank/DDBJ databases">
        <title>The genome of the endonuclear symbiont Nucleicultrix amoebiphila.</title>
        <authorList>
            <person name="Schulz F."/>
            <person name="Horn M."/>
        </authorList>
    </citation>
    <scope>NUCLEOTIDE SEQUENCE [LARGE SCALE GENOMIC DNA]</scope>
    <source>
        <strain evidence="15 16">FS5</strain>
    </source>
</reference>
<dbReference type="CDD" id="cd13957">
    <property type="entry name" value="PT_UbiA_Cox10"/>
    <property type="match status" value="1"/>
</dbReference>
<feature type="transmembrane region" description="Helical" evidence="14">
    <location>
        <begin position="55"/>
        <end position="79"/>
    </location>
</feature>
<comment type="miscellaneous">
    <text evidence="14">Carbon 2 of the heme B porphyrin ring is defined according to the Fischer nomenclature.</text>
</comment>
<dbReference type="Gene3D" id="1.10.357.140">
    <property type="entry name" value="UbiA prenyltransferase"/>
    <property type="match status" value="1"/>
</dbReference>
<keyword evidence="6 14" id="KW-0812">Transmembrane</keyword>
<feature type="transmembrane region" description="Helical" evidence="14">
    <location>
        <begin position="126"/>
        <end position="147"/>
    </location>
</feature>
<evidence type="ECO:0000256" key="10">
    <source>
        <dbReference type="ARBA" id="ARBA00030253"/>
    </source>
</evidence>
<organism evidence="15 16">
    <name type="scientific">Candidatus Nucleicultrix amoebiphila FS5</name>
    <dbReference type="NCBI Taxonomy" id="1414854"/>
    <lineage>
        <taxon>Bacteria</taxon>
        <taxon>Pseudomonadati</taxon>
        <taxon>Pseudomonadota</taxon>
        <taxon>Alphaproteobacteria</taxon>
        <taxon>Holosporales</taxon>
        <taxon>Candidatus Nucleicultricaceae</taxon>
        <taxon>Candidatus Nucleicultrix</taxon>
    </lineage>
</organism>
<dbReference type="InterPro" id="IPR006369">
    <property type="entry name" value="Protohaem_IX_farnesylTrfase"/>
</dbReference>
<keyword evidence="5 14" id="KW-0808">Transferase</keyword>
<evidence type="ECO:0000256" key="5">
    <source>
        <dbReference type="ARBA" id="ARBA00022679"/>
    </source>
</evidence>
<comment type="catalytic activity">
    <reaction evidence="13 14">
        <text>heme b + (2E,6E)-farnesyl diphosphate + H2O = Fe(II)-heme o + diphosphate</text>
        <dbReference type="Rhea" id="RHEA:28070"/>
        <dbReference type="ChEBI" id="CHEBI:15377"/>
        <dbReference type="ChEBI" id="CHEBI:33019"/>
        <dbReference type="ChEBI" id="CHEBI:60344"/>
        <dbReference type="ChEBI" id="CHEBI:60530"/>
        <dbReference type="ChEBI" id="CHEBI:175763"/>
        <dbReference type="EC" id="2.5.1.141"/>
    </reaction>
</comment>
<keyword evidence="16" id="KW-1185">Reference proteome</keyword>
<dbReference type="STRING" id="1414854.GQ61_05440"/>
<dbReference type="PANTHER" id="PTHR43448:SF7">
    <property type="entry name" value="4-HYDROXYBENZOATE SOLANESYLTRANSFERASE"/>
    <property type="match status" value="1"/>
</dbReference>
<gene>
    <name evidence="14" type="primary">ctaB</name>
    <name evidence="15" type="ORF">GQ61_05440</name>
</gene>
<dbReference type="RefSeq" id="WP_085784320.1">
    <property type="nucleotide sequence ID" value="NZ_CP008743.1"/>
</dbReference>
<feature type="transmembrane region" description="Helical" evidence="14">
    <location>
        <begin position="154"/>
        <end position="173"/>
    </location>
</feature>
<feature type="transmembrane region" description="Helical" evidence="14">
    <location>
        <begin position="100"/>
        <end position="120"/>
    </location>
</feature>
<evidence type="ECO:0000256" key="9">
    <source>
        <dbReference type="ARBA" id="ARBA00023136"/>
    </source>
</evidence>
<sequence length="307" mass="34384">MRAHSGLISTKLLFAENSLDATVRDFFSLTKPGVMSLVVYSALTGMVLAPQSLHLYLGFVSLLCIAAASGGAAALNMWYDRDIDSLMERTKKRPIPSGRIAPNDALSLGVLLSLFSFFMMAITTNLFAAFLLGLSIGFYIFIYTVWLKRRTPQNIVIGGAAGAFPPMIGWASATGDMALLPILLFLLIFCWTPYHFWALALYRSKDYERANVPMLPVLKSHRYTQNQITFYALLTLLISGLIYFIGSFSYIYGGTVLFLSAWLLIRLIKFYLKPHAKSSFQLFTFSIFHLFMLLSAMMIDHIWGKIG</sequence>
<dbReference type="InterPro" id="IPR030470">
    <property type="entry name" value="UbiA_prenylTrfase_CS"/>
</dbReference>
<evidence type="ECO:0000256" key="6">
    <source>
        <dbReference type="ARBA" id="ARBA00022692"/>
    </source>
</evidence>
<keyword evidence="8 14" id="KW-0350">Heme biosynthesis</keyword>
<dbReference type="PANTHER" id="PTHR43448">
    <property type="entry name" value="PROTOHEME IX FARNESYLTRANSFERASE, MITOCHONDRIAL"/>
    <property type="match status" value="1"/>
</dbReference>
<comment type="function">
    <text evidence="14">Converts heme B (protoheme IX) to heme O by substitution of the vinyl group on carbon 2 of heme B porphyrin ring with a hydroxyethyl farnesyl side group.</text>
</comment>
<dbReference type="Pfam" id="PF01040">
    <property type="entry name" value="UbiA"/>
    <property type="match status" value="1"/>
</dbReference>
<evidence type="ECO:0000313" key="15">
    <source>
        <dbReference type="EMBL" id="ARN84825.1"/>
    </source>
</evidence>
<keyword evidence="4 14" id="KW-1003">Cell membrane</keyword>
<dbReference type="InterPro" id="IPR044878">
    <property type="entry name" value="UbiA_sf"/>
</dbReference>
<evidence type="ECO:0000256" key="3">
    <source>
        <dbReference type="ARBA" id="ARBA00012292"/>
    </source>
</evidence>
<evidence type="ECO:0000256" key="7">
    <source>
        <dbReference type="ARBA" id="ARBA00022989"/>
    </source>
</evidence>
<feature type="transmembrane region" description="Helical" evidence="14">
    <location>
        <begin position="179"/>
        <end position="202"/>
    </location>
</feature>
<dbReference type="GO" id="GO:0048034">
    <property type="term" value="P:heme O biosynthetic process"/>
    <property type="evidence" value="ECO:0007669"/>
    <property type="project" value="UniProtKB-UniRule"/>
</dbReference>
<evidence type="ECO:0000256" key="14">
    <source>
        <dbReference type="HAMAP-Rule" id="MF_00154"/>
    </source>
</evidence>
<dbReference type="HAMAP" id="MF_00154">
    <property type="entry name" value="CyoE_CtaB"/>
    <property type="match status" value="1"/>
</dbReference>
<dbReference type="PROSITE" id="PS00943">
    <property type="entry name" value="UBIA"/>
    <property type="match status" value="1"/>
</dbReference>
<dbReference type="EC" id="2.5.1.141" evidence="3 14"/>
<dbReference type="GO" id="GO:0008495">
    <property type="term" value="F:protoheme IX farnesyltransferase activity"/>
    <property type="evidence" value="ECO:0007669"/>
    <property type="project" value="UniProtKB-UniRule"/>
</dbReference>
<dbReference type="OrthoDB" id="9814417at2"/>
<dbReference type="GO" id="GO:0005886">
    <property type="term" value="C:plasma membrane"/>
    <property type="evidence" value="ECO:0007669"/>
    <property type="project" value="UniProtKB-SubCell"/>
</dbReference>
<evidence type="ECO:0000256" key="12">
    <source>
        <dbReference type="ARBA" id="ARBA00042475"/>
    </source>
</evidence>
<protein>
    <recommendedName>
        <fullName evidence="11 14">Protoheme IX farnesyltransferase</fullName>
        <ecNumber evidence="3 14">2.5.1.141</ecNumber>
    </recommendedName>
    <alternativeName>
        <fullName evidence="12 14">Heme B farnesyltransferase</fullName>
    </alternativeName>
    <alternativeName>
        <fullName evidence="10 14">Heme O synthase</fullName>
    </alternativeName>
</protein>
<accession>A0A1W6N4P0</accession>
<dbReference type="AlphaFoldDB" id="A0A1W6N4P0"/>
<feature type="transmembrane region" description="Helical" evidence="14">
    <location>
        <begin position="228"/>
        <end position="245"/>
    </location>
</feature>
<keyword evidence="9 14" id="KW-0472">Membrane</keyword>
<evidence type="ECO:0000313" key="16">
    <source>
        <dbReference type="Proteomes" id="UP000237351"/>
    </source>
</evidence>
<dbReference type="Proteomes" id="UP000237351">
    <property type="component" value="Chromosome"/>
</dbReference>
<evidence type="ECO:0000256" key="4">
    <source>
        <dbReference type="ARBA" id="ARBA00022475"/>
    </source>
</evidence>
<proteinExistence type="inferred from homology"/>
<dbReference type="UniPathway" id="UPA00834">
    <property type="reaction ID" value="UER00712"/>
</dbReference>
<dbReference type="NCBIfam" id="TIGR01473">
    <property type="entry name" value="cyoE_ctaB"/>
    <property type="match status" value="1"/>
</dbReference>
<comment type="pathway">
    <text evidence="2 14">Porphyrin-containing compound metabolism; heme O biosynthesis; heme O from protoheme: step 1/1.</text>
</comment>
<feature type="transmembrane region" description="Helical" evidence="14">
    <location>
        <begin position="251"/>
        <end position="268"/>
    </location>
</feature>
<feature type="transmembrane region" description="Helical" evidence="14">
    <location>
        <begin position="280"/>
        <end position="299"/>
    </location>
</feature>
<feature type="transmembrane region" description="Helical" evidence="14">
    <location>
        <begin position="33"/>
        <end position="49"/>
    </location>
</feature>
<dbReference type="NCBIfam" id="NF003349">
    <property type="entry name" value="PRK04375.1-2"/>
    <property type="match status" value="1"/>
</dbReference>
<dbReference type="KEGG" id="naf:GQ61_05440"/>
<dbReference type="EMBL" id="CP008743">
    <property type="protein sequence ID" value="ARN84825.1"/>
    <property type="molecule type" value="Genomic_DNA"/>
</dbReference>
<evidence type="ECO:0000256" key="13">
    <source>
        <dbReference type="ARBA" id="ARBA00047690"/>
    </source>
</evidence>
<evidence type="ECO:0000256" key="2">
    <source>
        <dbReference type="ARBA" id="ARBA00004919"/>
    </source>
</evidence>
<evidence type="ECO:0000256" key="1">
    <source>
        <dbReference type="ARBA" id="ARBA00004651"/>
    </source>
</evidence>
<name>A0A1W6N4P0_9PROT</name>
<comment type="similarity">
    <text evidence="14">Belongs to the UbiA prenyltransferase family. Protoheme IX farnesyltransferase subfamily.</text>
</comment>
<dbReference type="InterPro" id="IPR000537">
    <property type="entry name" value="UbiA_prenyltransferase"/>
</dbReference>
<comment type="subcellular location">
    <subcellularLocation>
        <location evidence="1 14">Cell membrane</location>
        <topology evidence="1 14">Multi-pass membrane protein</topology>
    </subcellularLocation>
</comment>
<evidence type="ECO:0000256" key="8">
    <source>
        <dbReference type="ARBA" id="ARBA00023133"/>
    </source>
</evidence>
<evidence type="ECO:0000256" key="11">
    <source>
        <dbReference type="ARBA" id="ARBA00040810"/>
    </source>
</evidence>